<proteinExistence type="inferred from homology"/>
<dbReference type="SUPFAM" id="SSF56935">
    <property type="entry name" value="Porins"/>
    <property type="match status" value="1"/>
</dbReference>
<protein>
    <submittedName>
        <fullName evidence="9">TonB-dependent receptor</fullName>
    </submittedName>
</protein>
<name>A0A369VYF3_9SPHN</name>
<reference evidence="9 10" key="1">
    <citation type="submission" date="2018-07" db="EMBL/GenBank/DDBJ databases">
        <title>a novel species of Sphingomonas isolated from the rhizosphere soil of Araceae plant.</title>
        <authorList>
            <person name="Zhiyong W."/>
            <person name="Qinglan Z."/>
            <person name="Zhiwei F."/>
            <person name="Ding X."/>
            <person name="Gejiao W."/>
            <person name="Shixue Z."/>
        </authorList>
    </citation>
    <scope>NUCLEOTIDE SEQUENCE [LARGE SCALE GENOMIC DNA]</scope>
    <source>
        <strain evidence="9 10">WZY 27</strain>
    </source>
</reference>
<dbReference type="Proteomes" id="UP000253918">
    <property type="component" value="Unassembled WGS sequence"/>
</dbReference>
<dbReference type="InterPro" id="IPR036942">
    <property type="entry name" value="Beta-barrel_TonB_sf"/>
</dbReference>
<comment type="similarity">
    <text evidence="4">Belongs to the TonB-dependent receptor family.</text>
</comment>
<dbReference type="Pfam" id="PF00593">
    <property type="entry name" value="TonB_dep_Rec_b-barrel"/>
    <property type="match status" value="1"/>
</dbReference>
<dbReference type="EMBL" id="QQNB01000001">
    <property type="protein sequence ID" value="RDE07338.1"/>
    <property type="molecule type" value="Genomic_DNA"/>
</dbReference>
<dbReference type="Gene3D" id="2.40.170.20">
    <property type="entry name" value="TonB-dependent receptor, beta-barrel domain"/>
    <property type="match status" value="1"/>
</dbReference>
<dbReference type="InterPro" id="IPR010104">
    <property type="entry name" value="TonB_rcpt_bac"/>
</dbReference>
<evidence type="ECO:0000313" key="9">
    <source>
        <dbReference type="EMBL" id="RDE07338.1"/>
    </source>
</evidence>
<keyword evidence="10" id="KW-1185">Reference proteome</keyword>
<sequence>MMRGVRWLIGTAALAIAVQAQAQQGAAPQERQTEPGAAATPDGAPRDGDIIVLGTRASDRSAQDTKRESDQIVDSVVAEDIGALPDFNVAESLQRVPGIALDRNEFTGEGSGVSVRGLNQITTSLAGRSIFSGAGRSLNLGEIPAGLVGRVDVYKSPQADQIESGLGGTVDVKLRSPADLKKFTASVTARGIYRRLSDSVNPSFSGLIGNNWRVGGGKLGVLISGLYDKRDFRTDRLAIDPYADRRNLVDRSGDGRTNNNNAADSIYVPTTLTTRYSLGTFERWALGGRIQYKEAGKLEIYADGLYNKYNGTQDHSFIAARLNTALYGARATLAPGAYTVRPDNLTFETGTFRNVPFQSTTYLVDESNYVWQGAVGFKLYSGRLRAEGDASIIRSNKGEVRRDLTTGGIAPSFYMDLTRKTPFYDYQGVDLLNPAAYRADRISTYHYPNVGEERAGRLDITADFDLPILEALQWGVRISRRTADRTGYDEGVSLIGRPATRTPGSIIEATPDDLFAGQFDLTDTAWLRPQPELIRNQFGELLQAYGLPEDFPPIEPLLAYSFREQGRAAYVMAKIRQEIGSMRLTGNVGLRYSSIKQNANGYRTAPTTGAFEPVLIDRSYGNWLPSINLALRVTPDLVVRGAYSKVVSRPAFVDLSPTRTLDYDTLEGSGGNPELMPYKANQYDATVEWYFGRPGFVYAGYFKKDIDGYYQRVSRPELIAGQTFQIEQLVNADAAKVDGFEFGYQQQYDFLPGLLRGLGARFSFTHINSSRYNSVLQRSEPLSGLSRNLYNATGTYELGKFRARIAYNWREGYPINLNPGGALALPRIRRSFGIWDASATYQLRKNIAIFADVSNITNQRGSEYYSVQDRPGAFFLSDQTFGLGVRANF</sequence>
<dbReference type="InterPro" id="IPR012910">
    <property type="entry name" value="Plug_dom"/>
</dbReference>
<dbReference type="InterPro" id="IPR000531">
    <property type="entry name" value="Beta-barrel_TonB"/>
</dbReference>
<dbReference type="PANTHER" id="PTHR40980">
    <property type="entry name" value="PLUG DOMAIN-CONTAINING PROTEIN"/>
    <property type="match status" value="1"/>
</dbReference>
<evidence type="ECO:0000256" key="6">
    <source>
        <dbReference type="SAM" id="SignalP"/>
    </source>
</evidence>
<keyword evidence="2 4" id="KW-0472">Membrane</keyword>
<accession>A0A369VYF3</accession>
<evidence type="ECO:0000313" key="10">
    <source>
        <dbReference type="Proteomes" id="UP000253918"/>
    </source>
</evidence>
<comment type="caution">
    <text evidence="9">The sequence shown here is derived from an EMBL/GenBank/DDBJ whole genome shotgun (WGS) entry which is preliminary data.</text>
</comment>
<evidence type="ECO:0000256" key="1">
    <source>
        <dbReference type="ARBA" id="ARBA00004442"/>
    </source>
</evidence>
<dbReference type="GO" id="GO:0009279">
    <property type="term" value="C:cell outer membrane"/>
    <property type="evidence" value="ECO:0007669"/>
    <property type="project" value="UniProtKB-SubCell"/>
</dbReference>
<keyword evidence="3" id="KW-0998">Cell outer membrane</keyword>
<evidence type="ECO:0000256" key="5">
    <source>
        <dbReference type="SAM" id="MobiDB-lite"/>
    </source>
</evidence>
<evidence type="ECO:0000256" key="3">
    <source>
        <dbReference type="ARBA" id="ARBA00023237"/>
    </source>
</evidence>
<dbReference type="Pfam" id="PF07715">
    <property type="entry name" value="Plug"/>
    <property type="match status" value="1"/>
</dbReference>
<keyword evidence="4" id="KW-0798">TonB box</keyword>
<gene>
    <name evidence="9" type="ORF">DVW87_06870</name>
</gene>
<comment type="subcellular location">
    <subcellularLocation>
        <location evidence="1 4">Cell outer membrane</location>
    </subcellularLocation>
</comment>
<feature type="signal peptide" evidence="6">
    <location>
        <begin position="1"/>
        <end position="22"/>
    </location>
</feature>
<dbReference type="AlphaFoldDB" id="A0A369VYF3"/>
<feature type="domain" description="TonB-dependent receptor plug" evidence="8">
    <location>
        <begin position="66"/>
        <end position="165"/>
    </location>
</feature>
<organism evidence="9 10">
    <name type="scientific">Sphingomonas aracearum</name>
    <dbReference type="NCBI Taxonomy" id="2283317"/>
    <lineage>
        <taxon>Bacteria</taxon>
        <taxon>Pseudomonadati</taxon>
        <taxon>Pseudomonadota</taxon>
        <taxon>Alphaproteobacteria</taxon>
        <taxon>Sphingomonadales</taxon>
        <taxon>Sphingomonadaceae</taxon>
        <taxon>Sphingomonas</taxon>
    </lineage>
</organism>
<evidence type="ECO:0000259" key="7">
    <source>
        <dbReference type="Pfam" id="PF00593"/>
    </source>
</evidence>
<dbReference type="InterPro" id="IPR037066">
    <property type="entry name" value="Plug_dom_sf"/>
</dbReference>
<dbReference type="CDD" id="cd01347">
    <property type="entry name" value="ligand_gated_channel"/>
    <property type="match status" value="1"/>
</dbReference>
<dbReference type="NCBIfam" id="TIGR01782">
    <property type="entry name" value="TonB-Xanth-Caul"/>
    <property type="match status" value="1"/>
</dbReference>
<dbReference type="OrthoDB" id="5476657at2"/>
<feature type="chain" id="PRO_5016967645" evidence="6">
    <location>
        <begin position="23"/>
        <end position="889"/>
    </location>
</feature>
<feature type="region of interest" description="Disordered" evidence="5">
    <location>
        <begin position="25"/>
        <end position="49"/>
    </location>
</feature>
<evidence type="ECO:0000256" key="2">
    <source>
        <dbReference type="ARBA" id="ARBA00023136"/>
    </source>
</evidence>
<keyword evidence="9" id="KW-0675">Receptor</keyword>
<evidence type="ECO:0000256" key="4">
    <source>
        <dbReference type="RuleBase" id="RU003357"/>
    </source>
</evidence>
<dbReference type="Gene3D" id="2.170.130.10">
    <property type="entry name" value="TonB-dependent receptor, plug domain"/>
    <property type="match status" value="1"/>
</dbReference>
<keyword evidence="6" id="KW-0732">Signal</keyword>
<feature type="domain" description="TonB-dependent receptor-like beta-barrel" evidence="7">
    <location>
        <begin position="424"/>
        <end position="856"/>
    </location>
</feature>
<dbReference type="PANTHER" id="PTHR40980:SF3">
    <property type="entry name" value="TONB-DEPENDENT RECEPTOR-LIKE BETA-BARREL DOMAIN-CONTAINING PROTEIN"/>
    <property type="match status" value="1"/>
</dbReference>
<evidence type="ECO:0000259" key="8">
    <source>
        <dbReference type="Pfam" id="PF07715"/>
    </source>
</evidence>